<dbReference type="InParanoid" id="W3WM98"/>
<evidence type="ECO:0000313" key="6">
    <source>
        <dbReference type="Proteomes" id="UP000030651"/>
    </source>
</evidence>
<dbReference type="AlphaFoldDB" id="W3WM98"/>
<feature type="domain" description="Methyltransferase type 11" evidence="4">
    <location>
        <begin position="56"/>
        <end position="152"/>
    </location>
</feature>
<dbReference type="GeneID" id="19278495"/>
<evidence type="ECO:0000256" key="1">
    <source>
        <dbReference type="ARBA" id="ARBA00008361"/>
    </source>
</evidence>
<evidence type="ECO:0000256" key="3">
    <source>
        <dbReference type="ARBA" id="ARBA00022679"/>
    </source>
</evidence>
<dbReference type="Gene3D" id="3.40.50.150">
    <property type="entry name" value="Vaccinia Virus protein VP39"/>
    <property type="match status" value="1"/>
</dbReference>
<dbReference type="CDD" id="cd02440">
    <property type="entry name" value="AdoMet_MTases"/>
    <property type="match status" value="1"/>
</dbReference>
<dbReference type="Proteomes" id="UP000030651">
    <property type="component" value="Unassembled WGS sequence"/>
</dbReference>
<accession>W3WM98</accession>
<dbReference type="eggNOG" id="KOG3010">
    <property type="taxonomic scope" value="Eukaryota"/>
</dbReference>
<comment type="similarity">
    <text evidence="1">Belongs to the methyltransferase superfamily.</text>
</comment>
<dbReference type="KEGG" id="pfy:PFICI_13482"/>
<dbReference type="RefSeq" id="XP_007840254.1">
    <property type="nucleotide sequence ID" value="XM_007842063.1"/>
</dbReference>
<organism evidence="5 6">
    <name type="scientific">Pestalotiopsis fici (strain W106-1 / CGMCC3.15140)</name>
    <dbReference type="NCBI Taxonomy" id="1229662"/>
    <lineage>
        <taxon>Eukaryota</taxon>
        <taxon>Fungi</taxon>
        <taxon>Dikarya</taxon>
        <taxon>Ascomycota</taxon>
        <taxon>Pezizomycotina</taxon>
        <taxon>Sordariomycetes</taxon>
        <taxon>Xylariomycetidae</taxon>
        <taxon>Amphisphaeriales</taxon>
        <taxon>Sporocadaceae</taxon>
        <taxon>Pestalotiopsis</taxon>
    </lineage>
</organism>
<dbReference type="InterPro" id="IPR051052">
    <property type="entry name" value="Diverse_substrate_MTase"/>
</dbReference>
<dbReference type="SUPFAM" id="SSF53335">
    <property type="entry name" value="S-adenosyl-L-methionine-dependent methyltransferases"/>
    <property type="match status" value="1"/>
</dbReference>
<dbReference type="OrthoDB" id="10004862at2759"/>
<keyword evidence="2" id="KW-0489">Methyltransferase</keyword>
<dbReference type="GO" id="GO:0008757">
    <property type="term" value="F:S-adenosylmethionine-dependent methyltransferase activity"/>
    <property type="evidence" value="ECO:0007669"/>
    <property type="project" value="InterPro"/>
</dbReference>
<keyword evidence="3" id="KW-0808">Transferase</keyword>
<dbReference type="Pfam" id="PF08241">
    <property type="entry name" value="Methyltransf_11"/>
    <property type="match status" value="1"/>
</dbReference>
<dbReference type="EMBL" id="KI912119">
    <property type="protein sequence ID" value="ETS74998.1"/>
    <property type="molecule type" value="Genomic_DNA"/>
</dbReference>
<sequence>MAIIEEKDNAPVWKLHNVDATYWDEYISTRPIYDHKIFDRVIDYQSSHSASHSAALDIGTGSGSALGPLTKSFDHVVATDNDPTSLEFAKSRHSSIPTEHLSYTLSSGEDLLQHHSPGSFDLITCAETFPLMDTQIALSNIFSLLRPGGTLAVWFYGPPFFTEEEYSTTCQPILDALMDCKFRPVVSGGDEARMKSWKRAADGKFSWLDYIPFDAKLWTDVRRHKWNTQARLSFFTREACDFPVECVRSVGPDEALSEEQDPTFWGVKWNFTKLRSFVNASFPTPNGLVGEQDKMETLFEQLASCMGGQEAERTFSWPAVLLTAAKKVES</sequence>
<protein>
    <recommendedName>
        <fullName evidence="4">Methyltransferase type 11 domain-containing protein</fullName>
    </recommendedName>
</protein>
<dbReference type="InterPro" id="IPR029063">
    <property type="entry name" value="SAM-dependent_MTases_sf"/>
</dbReference>
<dbReference type="PANTHER" id="PTHR44942">
    <property type="entry name" value="METHYLTRANSF_11 DOMAIN-CONTAINING PROTEIN"/>
    <property type="match status" value="1"/>
</dbReference>
<reference evidence="6" key="1">
    <citation type="journal article" date="2015" name="BMC Genomics">
        <title>Genomic and transcriptomic analysis of the endophytic fungus Pestalotiopsis fici reveals its lifestyle and high potential for synthesis of natural products.</title>
        <authorList>
            <person name="Wang X."/>
            <person name="Zhang X."/>
            <person name="Liu L."/>
            <person name="Xiang M."/>
            <person name="Wang W."/>
            <person name="Sun X."/>
            <person name="Che Y."/>
            <person name="Guo L."/>
            <person name="Liu G."/>
            <person name="Guo L."/>
            <person name="Wang C."/>
            <person name="Yin W.B."/>
            <person name="Stadler M."/>
            <person name="Zhang X."/>
            <person name="Liu X."/>
        </authorList>
    </citation>
    <scope>NUCLEOTIDE SEQUENCE [LARGE SCALE GENOMIC DNA]</scope>
    <source>
        <strain evidence="6">W106-1 / CGMCC3.15140</strain>
    </source>
</reference>
<evidence type="ECO:0000313" key="5">
    <source>
        <dbReference type="EMBL" id="ETS74998.1"/>
    </source>
</evidence>
<gene>
    <name evidence="5" type="ORF">PFICI_13482</name>
</gene>
<evidence type="ECO:0000259" key="4">
    <source>
        <dbReference type="Pfam" id="PF08241"/>
    </source>
</evidence>
<dbReference type="GO" id="GO:0032259">
    <property type="term" value="P:methylation"/>
    <property type="evidence" value="ECO:0007669"/>
    <property type="project" value="UniProtKB-KW"/>
</dbReference>
<keyword evidence="6" id="KW-1185">Reference proteome</keyword>
<evidence type="ECO:0000256" key="2">
    <source>
        <dbReference type="ARBA" id="ARBA00022603"/>
    </source>
</evidence>
<dbReference type="InterPro" id="IPR013216">
    <property type="entry name" value="Methyltransf_11"/>
</dbReference>
<proteinExistence type="inferred from homology"/>
<dbReference type="HOGENOM" id="CLU_049344_0_0_1"/>
<dbReference type="PANTHER" id="PTHR44942:SF4">
    <property type="entry name" value="METHYLTRANSFERASE TYPE 11 DOMAIN-CONTAINING PROTEIN"/>
    <property type="match status" value="1"/>
</dbReference>
<name>W3WM98_PESFW</name>
<dbReference type="OMA" id="WHSVERW"/>